<dbReference type="AlphaFoldDB" id="A0AAD2HLM2"/>
<gene>
    <name evidence="1" type="ORF">MYCIT1_LOCUS25885</name>
</gene>
<dbReference type="EMBL" id="CAVNYO010000419">
    <property type="protein sequence ID" value="CAK5277083.1"/>
    <property type="molecule type" value="Genomic_DNA"/>
</dbReference>
<dbReference type="Proteomes" id="UP001295794">
    <property type="component" value="Unassembled WGS sequence"/>
</dbReference>
<sequence length="148" mass="16657">MLRGSASSLPEVMHCRSPNGLAPSARTNLCLRCRPAVAVERRKLRAPAPPPSVALWRPFALRMDLSSAQPWQSLKYVPESQVSRLLYSNCRRLPLSHTGHQRPGPEHRRCAVCASHLAAPRTCLPYPTFSLPDRWRSQARDPGFQIRN</sequence>
<comment type="caution">
    <text evidence="1">The sequence shown here is derived from an EMBL/GenBank/DDBJ whole genome shotgun (WGS) entry which is preliminary data.</text>
</comment>
<evidence type="ECO:0000313" key="1">
    <source>
        <dbReference type="EMBL" id="CAK5277083.1"/>
    </source>
</evidence>
<keyword evidence="2" id="KW-1185">Reference proteome</keyword>
<protein>
    <submittedName>
        <fullName evidence="1">Uncharacterized protein</fullName>
    </submittedName>
</protein>
<name>A0AAD2HLM2_9AGAR</name>
<organism evidence="1 2">
    <name type="scientific">Mycena citricolor</name>
    <dbReference type="NCBI Taxonomy" id="2018698"/>
    <lineage>
        <taxon>Eukaryota</taxon>
        <taxon>Fungi</taxon>
        <taxon>Dikarya</taxon>
        <taxon>Basidiomycota</taxon>
        <taxon>Agaricomycotina</taxon>
        <taxon>Agaricomycetes</taxon>
        <taxon>Agaricomycetidae</taxon>
        <taxon>Agaricales</taxon>
        <taxon>Marasmiineae</taxon>
        <taxon>Mycenaceae</taxon>
        <taxon>Mycena</taxon>
    </lineage>
</organism>
<evidence type="ECO:0000313" key="2">
    <source>
        <dbReference type="Proteomes" id="UP001295794"/>
    </source>
</evidence>
<reference evidence="1" key="1">
    <citation type="submission" date="2023-11" db="EMBL/GenBank/DDBJ databases">
        <authorList>
            <person name="De Vega J J."/>
            <person name="De Vega J J."/>
        </authorList>
    </citation>
    <scope>NUCLEOTIDE SEQUENCE</scope>
</reference>
<accession>A0AAD2HLM2</accession>
<proteinExistence type="predicted"/>